<dbReference type="Proteomes" id="UP000163580">
    <property type="component" value="Segment"/>
</dbReference>
<evidence type="ECO:0000313" key="4">
    <source>
        <dbReference type="Proteomes" id="UP000163580"/>
    </source>
</evidence>
<dbReference type="GeneID" id="17494380"/>
<dbReference type="EMBL" id="KC991097">
    <property type="protein sequence ID" value="AGZ03695.1"/>
    <property type="molecule type" value="Genomic_DNA"/>
</dbReference>
<feature type="domain" description="Phospholipase A2-like" evidence="2">
    <location>
        <begin position="113"/>
        <end position="202"/>
    </location>
</feature>
<proteinExistence type="predicted"/>
<dbReference type="RefSeq" id="YP_008766864.1">
    <property type="nucleotide sequence ID" value="NC_022748.1"/>
</dbReference>
<name>U5TU71_9VIRU</name>
<sequence>MNQPGSAISRVERSGRGSGRGLNKIVDRIFSSGTGVRRRNRPNVRYTPIGTQLNQVNRVAVNKSTPTTRSQWSKTFNTTPKGIDPVITGGTGAAVGALLGGGIEALTNKRLGGVTLPGSDYIGPGNKIGIDAPRSAADQIGKFHDITYAELLEAARRGVITKKEFLYGINHTDKKHADLFDKEWKESGSWQAFIGKYGLNFKNYIEEKTGVLYPSYPNRKYFFRWFGKI</sequence>
<keyword evidence="4" id="KW-1185">Reference proteome</keyword>
<evidence type="ECO:0000313" key="3">
    <source>
        <dbReference type="EMBL" id="AGZ03695.1"/>
    </source>
</evidence>
<protein>
    <submittedName>
        <fullName evidence="3">VP1</fullName>
    </submittedName>
</protein>
<accession>U5TU71</accession>
<dbReference type="Pfam" id="PF08398">
    <property type="entry name" value="Phospholip_A2_4"/>
    <property type="match status" value="1"/>
</dbReference>
<reference evidence="3 4" key="1">
    <citation type="journal article" date="2013" name="Biol. Control">
        <title>Discovery and molecular characterization of an ambisense densovirus from South American populations of Solenopsis invicta.</title>
        <authorList>
            <person name="Valles S.M."/>
            <person name="Shoemaker D."/>
            <person name="Wurm Y."/>
            <person name="Strong C.A."/>
            <person name="Varone L."/>
            <person name="Becnel J.J."/>
            <person name="Shirk P.D."/>
        </authorList>
    </citation>
    <scope>NUCLEOTIDE SEQUENCE [LARGE SCALE GENOMIC DNA]</scope>
    <source>
        <strain evidence="3">SiDNV-Arg</strain>
    </source>
</reference>
<organism evidence="3 4">
    <name type="scientific">Solenopsis invicta densovirus</name>
    <dbReference type="NCBI Taxonomy" id="1414671"/>
    <lineage>
        <taxon>Viruses</taxon>
        <taxon>Monodnaviria</taxon>
        <taxon>Shotokuvirae</taxon>
        <taxon>Cossaviricota</taxon>
        <taxon>Quintoviricetes</taxon>
        <taxon>Piccovirales</taxon>
        <taxon>Parvoviridae</taxon>
        <taxon>Densovirinae</taxon>
        <taxon>Scindoambidensovirus</taxon>
        <taxon>Scindoambidensovirus hymenopteran1</taxon>
    </lineage>
</organism>
<feature type="region of interest" description="Disordered" evidence="1">
    <location>
        <begin position="1"/>
        <end position="23"/>
    </location>
</feature>
<dbReference type="GO" id="GO:0005198">
    <property type="term" value="F:structural molecule activity"/>
    <property type="evidence" value="ECO:0007669"/>
    <property type="project" value="InterPro"/>
</dbReference>
<evidence type="ECO:0000259" key="2">
    <source>
        <dbReference type="Pfam" id="PF08398"/>
    </source>
</evidence>
<dbReference type="OrthoDB" id="1726at10239"/>
<dbReference type="InterPro" id="IPR013607">
    <property type="entry name" value="Phospholipase_A2-like"/>
</dbReference>
<evidence type="ECO:0000256" key="1">
    <source>
        <dbReference type="SAM" id="MobiDB-lite"/>
    </source>
</evidence>
<dbReference type="KEGG" id="vg:17494380"/>